<dbReference type="Proteomes" id="UP001357733">
    <property type="component" value="Unassembled WGS sequence"/>
</dbReference>
<dbReference type="CDD" id="cd00432">
    <property type="entry name" value="Ribosomal_L18_L5e"/>
    <property type="match status" value="1"/>
</dbReference>
<dbReference type="GO" id="GO:1990904">
    <property type="term" value="C:ribonucleoprotein complex"/>
    <property type="evidence" value="ECO:0007669"/>
    <property type="project" value="UniProtKB-KW"/>
</dbReference>
<evidence type="ECO:0000313" key="9">
    <source>
        <dbReference type="Proteomes" id="UP001357733"/>
    </source>
</evidence>
<evidence type="ECO:0000256" key="6">
    <source>
        <dbReference type="ARBA" id="ARBA00035197"/>
    </source>
</evidence>
<comment type="similarity">
    <text evidence="1 7">Belongs to the universal ribosomal protein uL18 family.</text>
</comment>
<evidence type="ECO:0000256" key="1">
    <source>
        <dbReference type="ARBA" id="ARBA00007116"/>
    </source>
</evidence>
<dbReference type="FunFam" id="3.30.420.100:FF:000001">
    <property type="entry name" value="50S ribosomal protein L18"/>
    <property type="match status" value="1"/>
</dbReference>
<dbReference type="GO" id="GO:0005737">
    <property type="term" value="C:cytoplasm"/>
    <property type="evidence" value="ECO:0007669"/>
    <property type="project" value="UniProtKB-ARBA"/>
</dbReference>
<dbReference type="EMBL" id="JAYKOT010000003">
    <property type="protein sequence ID" value="MEB3430082.1"/>
    <property type="molecule type" value="Genomic_DNA"/>
</dbReference>
<dbReference type="HAMAP" id="MF_01337_B">
    <property type="entry name" value="Ribosomal_uL18_B"/>
    <property type="match status" value="1"/>
</dbReference>
<dbReference type="InterPro" id="IPR004389">
    <property type="entry name" value="Ribosomal_uL18_bac-type"/>
</dbReference>
<dbReference type="GO" id="GO:0006412">
    <property type="term" value="P:translation"/>
    <property type="evidence" value="ECO:0007669"/>
    <property type="project" value="UniProtKB-UniRule"/>
</dbReference>
<accession>A0AAW9MZL4</accession>
<comment type="caution">
    <text evidence="8">The sequence shown here is derived from an EMBL/GenBank/DDBJ whole genome shotgun (WGS) entry which is preliminary data.</text>
</comment>
<evidence type="ECO:0000256" key="5">
    <source>
        <dbReference type="ARBA" id="ARBA00023274"/>
    </source>
</evidence>
<dbReference type="Gene3D" id="3.30.420.100">
    <property type="match status" value="1"/>
</dbReference>
<dbReference type="GO" id="GO:0003735">
    <property type="term" value="F:structural constituent of ribosome"/>
    <property type="evidence" value="ECO:0007669"/>
    <property type="project" value="InterPro"/>
</dbReference>
<evidence type="ECO:0000256" key="4">
    <source>
        <dbReference type="ARBA" id="ARBA00022980"/>
    </source>
</evidence>
<keyword evidence="4 7" id="KW-0689">Ribosomal protein</keyword>
<name>A0AAW9MZL4_9FIRM</name>
<dbReference type="InterPro" id="IPR057268">
    <property type="entry name" value="Ribosomal_L18"/>
</dbReference>
<keyword evidence="5 7" id="KW-0687">Ribonucleoprotein</keyword>
<evidence type="ECO:0000256" key="2">
    <source>
        <dbReference type="ARBA" id="ARBA00022730"/>
    </source>
</evidence>
<proteinExistence type="inferred from homology"/>
<evidence type="ECO:0000256" key="3">
    <source>
        <dbReference type="ARBA" id="ARBA00022884"/>
    </source>
</evidence>
<protein>
    <recommendedName>
        <fullName evidence="6 7">Large ribosomal subunit protein uL18</fullName>
    </recommendedName>
</protein>
<gene>
    <name evidence="7 8" type="primary">rplR</name>
    <name evidence="8" type="ORF">VLK81_08790</name>
</gene>
<evidence type="ECO:0000256" key="7">
    <source>
        <dbReference type="HAMAP-Rule" id="MF_01337"/>
    </source>
</evidence>
<evidence type="ECO:0000313" key="8">
    <source>
        <dbReference type="EMBL" id="MEB3430082.1"/>
    </source>
</evidence>
<dbReference type="InterPro" id="IPR005484">
    <property type="entry name" value="Ribosomal_uL18_bac/plant/anim"/>
</dbReference>
<keyword evidence="3 7" id="KW-0694">RNA-binding</keyword>
<keyword evidence="2 7" id="KW-0699">rRNA-binding</keyword>
<comment type="subunit">
    <text evidence="7">Part of the 50S ribosomal subunit; part of the 5S rRNA/L5/L18/L25 subcomplex. Contacts the 5S and 23S rRNAs.</text>
</comment>
<comment type="function">
    <text evidence="7">This is one of the proteins that bind and probably mediate the attachment of the 5S RNA into the large ribosomal subunit, where it forms part of the central protuberance.</text>
</comment>
<keyword evidence="9" id="KW-1185">Reference proteome</keyword>
<reference evidence="8 9" key="1">
    <citation type="submission" date="2024-01" db="EMBL/GenBank/DDBJ databases">
        <title>Complete genome sequence of Citroniella saccharovorans strain M6.X9, isolated from human fecal sample.</title>
        <authorList>
            <person name="Cheng G."/>
            <person name="Westerholm M."/>
            <person name="Schnurer A."/>
        </authorList>
    </citation>
    <scope>NUCLEOTIDE SEQUENCE [LARGE SCALE GENOMIC DNA]</scope>
    <source>
        <strain evidence="8 9">DSM 29873</strain>
    </source>
</reference>
<dbReference type="SUPFAM" id="SSF53137">
    <property type="entry name" value="Translational machinery components"/>
    <property type="match status" value="1"/>
</dbReference>
<dbReference type="GO" id="GO:0008097">
    <property type="term" value="F:5S rRNA binding"/>
    <property type="evidence" value="ECO:0007669"/>
    <property type="project" value="TreeGrafter"/>
</dbReference>
<sequence>MLNRVDKKANRKARHLRVRKKVTGTFERPRLTVYKSNSNIYCQLVDDVKGVTILSASTLDKDLKSESLNIEACKKVGEAIGKKAIEKGITEAVFDRSGYKYHGRVKALCEAAREAGLKL</sequence>
<dbReference type="RefSeq" id="WP_324620242.1">
    <property type="nucleotide sequence ID" value="NZ_JAYKOT010000003.1"/>
</dbReference>
<dbReference type="AlphaFoldDB" id="A0AAW9MZL4"/>
<dbReference type="PANTHER" id="PTHR12899:SF3">
    <property type="entry name" value="LARGE RIBOSOMAL SUBUNIT PROTEIN UL18M"/>
    <property type="match status" value="1"/>
</dbReference>
<dbReference type="NCBIfam" id="TIGR00060">
    <property type="entry name" value="L18_bact"/>
    <property type="match status" value="1"/>
</dbReference>
<dbReference type="GO" id="GO:0005840">
    <property type="term" value="C:ribosome"/>
    <property type="evidence" value="ECO:0007669"/>
    <property type="project" value="UniProtKB-KW"/>
</dbReference>
<organism evidence="8 9">
    <name type="scientific">Citroniella saccharovorans</name>
    <dbReference type="NCBI Taxonomy" id="2053367"/>
    <lineage>
        <taxon>Bacteria</taxon>
        <taxon>Bacillati</taxon>
        <taxon>Bacillota</taxon>
        <taxon>Tissierellia</taxon>
        <taxon>Tissierellales</taxon>
        <taxon>Peptoniphilaceae</taxon>
        <taxon>Citroniella</taxon>
    </lineage>
</organism>
<dbReference type="Pfam" id="PF00861">
    <property type="entry name" value="Ribosomal_L18p"/>
    <property type="match status" value="1"/>
</dbReference>
<dbReference type="PANTHER" id="PTHR12899">
    <property type="entry name" value="39S RIBOSOMAL PROTEIN L18, MITOCHONDRIAL"/>
    <property type="match status" value="1"/>
</dbReference>